<accession>A0ABW0GIS4</accession>
<proteinExistence type="predicted"/>
<keyword evidence="2" id="KW-1185">Reference proteome</keyword>
<dbReference type="EMBL" id="JBHSLD010000004">
    <property type="protein sequence ID" value="MFC5379760.1"/>
    <property type="molecule type" value="Genomic_DNA"/>
</dbReference>
<protein>
    <recommendedName>
        <fullName evidence="3">Secreted protein</fullName>
    </recommendedName>
</protein>
<dbReference type="RefSeq" id="WP_340268986.1">
    <property type="nucleotide sequence ID" value="NZ_JBBEOG010000003.1"/>
</dbReference>
<sequence>MTATRRPARRWVVLLVAAGVVLATVLLARGGTAVDDAVVAEVRASATATRAQSGEPGPSAPAAPAVVPDGRVVLRADGVDGLRLGMSRQEVVSAGFVVGGRSYGPCTPVVPGLADRGPGQGVRAWLVDDRVAAVTVDDRVGDAASFLGPGPGDPFADLDGVPGVLFGDLRVAVPWQAAPFRVDVAWVRPTSDVRVAFVDTRGDGSVGHVEVRTSAAADCARLQRDARAADAAALPVLDPSGWGEVRLGRPLAEVPDTVRLQRDAVTGQGCELVLADDEPGLVLVVLRDGVVVAVTVDEGEVVRGARIGDPAEDVRDAVGPSTSYLLQFWEQGLSADWQVPDGAGDSVRVVLRPALERVPVPDVDAVLVGPRPVLGSVELGDGC</sequence>
<dbReference type="Proteomes" id="UP001596122">
    <property type="component" value="Unassembled WGS sequence"/>
</dbReference>
<organism evidence="1 2">
    <name type="scientific">Aquipuribacter nitratireducens</name>
    <dbReference type="NCBI Taxonomy" id="650104"/>
    <lineage>
        <taxon>Bacteria</taxon>
        <taxon>Bacillati</taxon>
        <taxon>Actinomycetota</taxon>
        <taxon>Actinomycetes</taxon>
        <taxon>Micrococcales</taxon>
        <taxon>Intrasporangiaceae</taxon>
        <taxon>Aquipuribacter</taxon>
    </lineage>
</organism>
<evidence type="ECO:0000313" key="2">
    <source>
        <dbReference type="Proteomes" id="UP001596122"/>
    </source>
</evidence>
<reference evidence="2" key="1">
    <citation type="journal article" date="2019" name="Int. J. Syst. Evol. Microbiol.">
        <title>The Global Catalogue of Microorganisms (GCM) 10K type strain sequencing project: providing services to taxonomists for standard genome sequencing and annotation.</title>
        <authorList>
            <consortium name="The Broad Institute Genomics Platform"/>
            <consortium name="The Broad Institute Genome Sequencing Center for Infectious Disease"/>
            <person name="Wu L."/>
            <person name="Ma J."/>
        </authorList>
    </citation>
    <scope>NUCLEOTIDE SEQUENCE [LARGE SCALE GENOMIC DNA]</scope>
    <source>
        <strain evidence="2">CCUG 43114</strain>
    </source>
</reference>
<evidence type="ECO:0008006" key="3">
    <source>
        <dbReference type="Google" id="ProtNLM"/>
    </source>
</evidence>
<comment type="caution">
    <text evidence="1">The sequence shown here is derived from an EMBL/GenBank/DDBJ whole genome shotgun (WGS) entry which is preliminary data.</text>
</comment>
<name>A0ABW0GIS4_9MICO</name>
<evidence type="ECO:0000313" key="1">
    <source>
        <dbReference type="EMBL" id="MFC5379760.1"/>
    </source>
</evidence>
<gene>
    <name evidence="1" type="ORF">ACFPJ6_03045</name>
</gene>